<reference evidence="5" key="1">
    <citation type="submission" date="2021-01" db="EMBL/GenBank/DDBJ databases">
        <title>Whole genome shotgun sequence of Rhizocola hellebori NBRC 109834.</title>
        <authorList>
            <person name="Komaki H."/>
            <person name="Tamura T."/>
        </authorList>
    </citation>
    <scope>NUCLEOTIDE SEQUENCE</scope>
    <source>
        <strain evidence="5">NBRC 109834</strain>
    </source>
</reference>
<evidence type="ECO:0000313" key="5">
    <source>
        <dbReference type="EMBL" id="GIH02043.1"/>
    </source>
</evidence>
<dbReference type="InterPro" id="IPR050237">
    <property type="entry name" value="ATP-dep_AMP-bd_enzyme"/>
</dbReference>
<gene>
    <name evidence="5" type="ORF">Rhe02_01100</name>
</gene>
<dbReference type="Gene3D" id="3.40.50.12780">
    <property type="entry name" value="N-terminal domain of ligase-like"/>
    <property type="match status" value="1"/>
</dbReference>
<dbReference type="InterPro" id="IPR042099">
    <property type="entry name" value="ANL_N_sf"/>
</dbReference>
<dbReference type="GO" id="GO:0016878">
    <property type="term" value="F:acid-thiol ligase activity"/>
    <property type="evidence" value="ECO:0007669"/>
    <property type="project" value="UniProtKB-ARBA"/>
</dbReference>
<evidence type="ECO:0000313" key="6">
    <source>
        <dbReference type="Proteomes" id="UP000612899"/>
    </source>
</evidence>
<sequence>MTELTSETIWARSAKHAKQRPDEIVIICEGRRVTYGKFHLDTNQTAHALHAAGLQTGSRVGYLGRESEHYYDIAVACAKAGAVLVPVNWRLTPAEVDHVLRDSQAEVLFVEREFLGVAHRLRDELSSLKTVVQMDTADRRAAGFLAWKADQPNSDLEPRTGPEDPVAQMYTSGTTGLPKGVVLAHRSFFTFIADMRAHDLDWIDWLPQDRSLSLFPGLHAGGYAWFMHAFNVGATNVVMRMFIAEEAIKLIEGHRVTLIWAAPAMLKMLLAEPDVSHDTFRSLRKIVYGGSPIDGDLLRECLAGFPCELVQAYASAETGSFVTCLTSAEHVPGNPKLASAGRVCPGSEIQIVDDDDQPLPAGEIGRIKLRSPAAFLGYHNRPDATAEMIADGWLRMGDAGYLDPEGYLFLRDRINDTIIVAGQNIYPVEIENALRDHPAVADVAVFGVPDARWGEAVRAAVVVRDEARVAPRELMVFLRGKLADFKIPTGYTFVDDLPRNPTGKVLRRVLRDDAVAAAG</sequence>
<dbReference type="PANTHER" id="PTHR43767">
    <property type="entry name" value="LONG-CHAIN-FATTY-ACID--COA LIGASE"/>
    <property type="match status" value="1"/>
</dbReference>
<name>A0A8J3Q1G5_9ACTN</name>
<protein>
    <submittedName>
        <fullName evidence="5">Acyl-CoA synthetase</fullName>
    </submittedName>
</protein>
<feature type="domain" description="AMP-dependent synthetase/ligase" evidence="3">
    <location>
        <begin position="15"/>
        <end position="379"/>
    </location>
</feature>
<dbReference type="InterPro" id="IPR000873">
    <property type="entry name" value="AMP-dep_synth/lig_dom"/>
</dbReference>
<dbReference type="InterPro" id="IPR025110">
    <property type="entry name" value="AMP-bd_C"/>
</dbReference>
<dbReference type="Pfam" id="PF00501">
    <property type="entry name" value="AMP-binding"/>
    <property type="match status" value="1"/>
</dbReference>
<dbReference type="NCBIfam" id="NF004837">
    <property type="entry name" value="PRK06187.1"/>
    <property type="match status" value="1"/>
</dbReference>
<keyword evidence="6" id="KW-1185">Reference proteome</keyword>
<dbReference type="Gene3D" id="3.30.300.30">
    <property type="match status" value="1"/>
</dbReference>
<evidence type="ECO:0000256" key="1">
    <source>
        <dbReference type="ARBA" id="ARBA00006432"/>
    </source>
</evidence>
<feature type="domain" description="AMP-binding enzyme C-terminal" evidence="4">
    <location>
        <begin position="429"/>
        <end position="504"/>
    </location>
</feature>
<evidence type="ECO:0000259" key="3">
    <source>
        <dbReference type="Pfam" id="PF00501"/>
    </source>
</evidence>
<dbReference type="AlphaFoldDB" id="A0A8J3Q1G5"/>
<dbReference type="Pfam" id="PF13193">
    <property type="entry name" value="AMP-binding_C"/>
    <property type="match status" value="1"/>
</dbReference>
<evidence type="ECO:0000259" key="4">
    <source>
        <dbReference type="Pfam" id="PF13193"/>
    </source>
</evidence>
<keyword evidence="2" id="KW-0436">Ligase</keyword>
<comment type="caution">
    <text evidence="5">The sequence shown here is derived from an EMBL/GenBank/DDBJ whole genome shotgun (WGS) entry which is preliminary data.</text>
</comment>
<comment type="similarity">
    <text evidence="1">Belongs to the ATP-dependent AMP-binding enzyme family.</text>
</comment>
<dbReference type="RefSeq" id="WP_203905994.1">
    <property type="nucleotide sequence ID" value="NZ_BONY01000001.1"/>
</dbReference>
<dbReference type="EMBL" id="BONY01000001">
    <property type="protein sequence ID" value="GIH02043.1"/>
    <property type="molecule type" value="Genomic_DNA"/>
</dbReference>
<dbReference type="SUPFAM" id="SSF56801">
    <property type="entry name" value="Acetyl-CoA synthetase-like"/>
    <property type="match status" value="1"/>
</dbReference>
<proteinExistence type="inferred from homology"/>
<dbReference type="FunFam" id="3.30.300.30:FF:000008">
    <property type="entry name" value="2,3-dihydroxybenzoate-AMP ligase"/>
    <property type="match status" value="1"/>
</dbReference>
<dbReference type="InterPro" id="IPR045851">
    <property type="entry name" value="AMP-bd_C_sf"/>
</dbReference>
<dbReference type="PANTHER" id="PTHR43767:SF1">
    <property type="entry name" value="NONRIBOSOMAL PEPTIDE SYNTHASE PES1 (EUROFUNG)-RELATED"/>
    <property type="match status" value="1"/>
</dbReference>
<accession>A0A8J3Q1G5</accession>
<dbReference type="Proteomes" id="UP000612899">
    <property type="component" value="Unassembled WGS sequence"/>
</dbReference>
<evidence type="ECO:0000256" key="2">
    <source>
        <dbReference type="ARBA" id="ARBA00022598"/>
    </source>
</evidence>
<organism evidence="5 6">
    <name type="scientific">Rhizocola hellebori</name>
    <dbReference type="NCBI Taxonomy" id="1392758"/>
    <lineage>
        <taxon>Bacteria</taxon>
        <taxon>Bacillati</taxon>
        <taxon>Actinomycetota</taxon>
        <taxon>Actinomycetes</taxon>
        <taxon>Micromonosporales</taxon>
        <taxon>Micromonosporaceae</taxon>
        <taxon>Rhizocola</taxon>
    </lineage>
</organism>